<dbReference type="EMBL" id="SNUZ01000006">
    <property type="protein sequence ID" value="MCL3787218.1"/>
    <property type="molecule type" value="Genomic_DNA"/>
</dbReference>
<name>A0ABT0NHU8_9FIRM</name>
<protein>
    <recommendedName>
        <fullName evidence="3">DUF4435 domain-containing protein</fullName>
    </recommendedName>
</protein>
<reference evidence="1 2" key="1">
    <citation type="submission" date="2019-03" db="EMBL/GenBank/DDBJ databases">
        <authorList>
            <person name="Molinero N."/>
            <person name="Sanchez B."/>
            <person name="Walker A."/>
            <person name="Duncan S."/>
            <person name="Delgado S."/>
            <person name="Margolles A."/>
        </authorList>
    </citation>
    <scope>NUCLEOTIDE SEQUENCE [LARGE SCALE GENOMIC DNA]</scope>
    <source>
        <strain evidence="1 2">IPLA60002</strain>
    </source>
</reference>
<evidence type="ECO:0008006" key="3">
    <source>
        <dbReference type="Google" id="ProtNLM"/>
    </source>
</evidence>
<dbReference type="RefSeq" id="WP_249376205.1">
    <property type="nucleotide sequence ID" value="NZ_SNUZ01000006.1"/>
</dbReference>
<gene>
    <name evidence="1" type="ORF">E2N93_04165</name>
</gene>
<keyword evidence="2" id="KW-1185">Reference proteome</keyword>
<organism evidence="1 2">
    <name type="scientific">Ruminococcus bromii</name>
    <dbReference type="NCBI Taxonomy" id="40518"/>
    <lineage>
        <taxon>Bacteria</taxon>
        <taxon>Bacillati</taxon>
        <taxon>Bacillota</taxon>
        <taxon>Clostridia</taxon>
        <taxon>Eubacteriales</taxon>
        <taxon>Oscillospiraceae</taxon>
        <taxon>Ruminococcus</taxon>
    </lineage>
</organism>
<sequence length="237" mass="27797">MSKSKMLVIVEGAKTDFKLMKKLLAAYGISETHKIVSYNTNIYTLYNQLPLNRDEYENIDLLQLLKEREKDESKRDLLDEHYSDILLVFDLDPQAPDFTSDKIIDMVSYFTESTDMGKLYLNYPMVESFYHMTNIPDERYNEYFVTLENLKNKKYKQMVHDICRNSDYSKFANSKDECSIVIKQNLKKAMLLTDSNENLPNSIEILNKQLNLLQDRGLVSVLCTCVFYIAEYNSDFI</sequence>
<dbReference type="Proteomes" id="UP001056693">
    <property type="component" value="Unassembled WGS sequence"/>
</dbReference>
<comment type="caution">
    <text evidence="1">The sequence shown here is derived from an EMBL/GenBank/DDBJ whole genome shotgun (WGS) entry which is preliminary data.</text>
</comment>
<proteinExistence type="predicted"/>
<accession>A0ABT0NHU8</accession>
<evidence type="ECO:0000313" key="2">
    <source>
        <dbReference type="Proteomes" id="UP001056693"/>
    </source>
</evidence>
<evidence type="ECO:0000313" key="1">
    <source>
        <dbReference type="EMBL" id="MCL3787218.1"/>
    </source>
</evidence>